<dbReference type="Pfam" id="PF04884">
    <property type="entry name" value="UVB_sens_prot"/>
    <property type="match status" value="1"/>
</dbReference>
<feature type="domain" description="Protein root UVB sensitive/RUS" evidence="6">
    <location>
        <begin position="72"/>
        <end position="304"/>
    </location>
</feature>
<evidence type="ECO:0000313" key="7">
    <source>
        <dbReference type="EMBL" id="ETV93484.1"/>
    </source>
</evidence>
<comment type="similarity">
    <text evidence="2">Belongs to the RUS1 family.</text>
</comment>
<organism evidence="7">
    <name type="scientific">Aphanomyces invadans</name>
    <dbReference type="NCBI Taxonomy" id="157072"/>
    <lineage>
        <taxon>Eukaryota</taxon>
        <taxon>Sar</taxon>
        <taxon>Stramenopiles</taxon>
        <taxon>Oomycota</taxon>
        <taxon>Saprolegniomycetes</taxon>
        <taxon>Saprolegniales</taxon>
        <taxon>Verrucalvaceae</taxon>
        <taxon>Aphanomyces</taxon>
    </lineage>
</organism>
<accession>A0A024THM9</accession>
<dbReference type="eggNOG" id="KOG4249">
    <property type="taxonomic scope" value="Eukaryota"/>
</dbReference>
<protein>
    <recommendedName>
        <fullName evidence="6">Protein root UVB sensitive/RUS domain-containing protein</fullName>
    </recommendedName>
</protein>
<dbReference type="GO" id="GO:0016020">
    <property type="term" value="C:membrane"/>
    <property type="evidence" value="ECO:0007669"/>
    <property type="project" value="UniProtKB-SubCell"/>
</dbReference>
<gene>
    <name evidence="7" type="ORF">H310_12531</name>
</gene>
<dbReference type="PANTHER" id="PTHR12770">
    <property type="entry name" value="RUS1 FAMILY PROTEIN C16ORF58"/>
    <property type="match status" value="1"/>
</dbReference>
<dbReference type="EMBL" id="KI913991">
    <property type="protein sequence ID" value="ETV93484.1"/>
    <property type="molecule type" value="Genomic_DNA"/>
</dbReference>
<sequence length="459" mass="51006">MLARKVAGGGKARGGVGADDAAIPRQVTFTAHDIRSSHYNASPTVLEWSAVDGRVSSVKGATWRVTNIVQLLRRELFDMFLPFGYPDSVSDEYLTFQMWDTCQAMCSYLRGVLATQSVLESVGVGKDSVTPLAAALQWVMRDGSGMLGGLFFAYIVGPKFDANVKFWRLYADVINDFGLTLDMLAPFFPLYVTEILCVSSVCKAMCGVAAGATRSSLTAHFAKHENMADIAAKEGSQETFVNMVGLVSGMYFANAVNQSRTTVWMAFIFLTGFHVVANYLAVTTLCIPTLNVQRAYLAIQRYRSSSTKQSLSVVDINHAEVIWGPRLPISMGHHLPAAHVPLGPLLAAYRCDCWQRFHMDRCARLKHVCVCVVRRDEQYVLWEDAAGHIHVFLSVHAKPVDELRAFYHVTIVLTSPAKGSGALAMMQQEFPLFYETMHQHEWKLTHIPLGTGYVRFNWE</sequence>
<dbReference type="OrthoDB" id="364779at2759"/>
<dbReference type="InterPro" id="IPR006968">
    <property type="entry name" value="RUS_fam"/>
</dbReference>
<proteinExistence type="inferred from homology"/>
<evidence type="ECO:0000256" key="1">
    <source>
        <dbReference type="ARBA" id="ARBA00004370"/>
    </source>
</evidence>
<evidence type="ECO:0000256" key="4">
    <source>
        <dbReference type="ARBA" id="ARBA00022989"/>
    </source>
</evidence>
<evidence type="ECO:0000256" key="2">
    <source>
        <dbReference type="ARBA" id="ARBA00007558"/>
    </source>
</evidence>
<dbReference type="GeneID" id="20089581"/>
<dbReference type="InterPro" id="IPR054549">
    <property type="entry name" value="UVB_sens_RUS_dom"/>
</dbReference>
<evidence type="ECO:0000259" key="6">
    <source>
        <dbReference type="Pfam" id="PF04884"/>
    </source>
</evidence>
<dbReference type="PANTHER" id="PTHR12770:SF31">
    <property type="entry name" value="RUS FAMILY MEMBER 1"/>
    <property type="match status" value="1"/>
</dbReference>
<evidence type="ECO:0000256" key="3">
    <source>
        <dbReference type="ARBA" id="ARBA00022692"/>
    </source>
</evidence>
<name>A0A024THM9_9STRA</name>
<keyword evidence="5" id="KW-0472">Membrane</keyword>
<keyword evidence="4" id="KW-1133">Transmembrane helix</keyword>
<dbReference type="AlphaFoldDB" id="A0A024THM9"/>
<comment type="subcellular location">
    <subcellularLocation>
        <location evidence="1">Membrane</location>
    </subcellularLocation>
</comment>
<reference evidence="7" key="1">
    <citation type="submission" date="2013-12" db="EMBL/GenBank/DDBJ databases">
        <title>The Genome Sequence of Aphanomyces invadans NJM9701.</title>
        <authorList>
            <consortium name="The Broad Institute Genomics Platform"/>
            <person name="Russ C."/>
            <person name="Tyler B."/>
            <person name="van West P."/>
            <person name="Dieguez-Uribeondo J."/>
            <person name="Young S.K."/>
            <person name="Zeng Q."/>
            <person name="Gargeya S."/>
            <person name="Fitzgerald M."/>
            <person name="Abouelleil A."/>
            <person name="Alvarado L."/>
            <person name="Chapman S.B."/>
            <person name="Gainer-Dewar J."/>
            <person name="Goldberg J."/>
            <person name="Griggs A."/>
            <person name="Gujja S."/>
            <person name="Hansen M."/>
            <person name="Howarth C."/>
            <person name="Imamovic A."/>
            <person name="Ireland A."/>
            <person name="Larimer J."/>
            <person name="McCowan C."/>
            <person name="Murphy C."/>
            <person name="Pearson M."/>
            <person name="Poon T.W."/>
            <person name="Priest M."/>
            <person name="Roberts A."/>
            <person name="Saif S."/>
            <person name="Shea T."/>
            <person name="Sykes S."/>
            <person name="Wortman J."/>
            <person name="Nusbaum C."/>
            <person name="Birren B."/>
        </authorList>
    </citation>
    <scope>NUCLEOTIDE SEQUENCE [LARGE SCALE GENOMIC DNA]</scope>
    <source>
        <strain evidence="7">NJM9701</strain>
    </source>
</reference>
<dbReference type="RefSeq" id="XP_008877826.1">
    <property type="nucleotide sequence ID" value="XM_008879604.1"/>
</dbReference>
<evidence type="ECO:0000256" key="5">
    <source>
        <dbReference type="ARBA" id="ARBA00023136"/>
    </source>
</evidence>
<dbReference type="VEuPathDB" id="FungiDB:H310_12531"/>
<keyword evidence="3" id="KW-0812">Transmembrane</keyword>